<reference evidence="1" key="1">
    <citation type="journal article" date="2014" name="Front. Microbiol.">
        <title>High frequency of phylogenetically diverse reductive dehalogenase-homologous genes in deep subseafloor sedimentary metagenomes.</title>
        <authorList>
            <person name="Kawai M."/>
            <person name="Futagami T."/>
            <person name="Toyoda A."/>
            <person name="Takaki Y."/>
            <person name="Nishi S."/>
            <person name="Hori S."/>
            <person name="Arai W."/>
            <person name="Tsubouchi T."/>
            <person name="Morono Y."/>
            <person name="Uchiyama I."/>
            <person name="Ito T."/>
            <person name="Fujiyama A."/>
            <person name="Inagaki F."/>
            <person name="Takami H."/>
        </authorList>
    </citation>
    <scope>NUCLEOTIDE SEQUENCE</scope>
    <source>
        <strain evidence="1">Expedition CK06-06</strain>
    </source>
</reference>
<evidence type="ECO:0000313" key="1">
    <source>
        <dbReference type="EMBL" id="GAH66116.1"/>
    </source>
</evidence>
<organism evidence="1">
    <name type="scientific">marine sediment metagenome</name>
    <dbReference type="NCBI Taxonomy" id="412755"/>
    <lineage>
        <taxon>unclassified sequences</taxon>
        <taxon>metagenomes</taxon>
        <taxon>ecological metagenomes</taxon>
    </lineage>
</organism>
<name>X1H7F0_9ZZZZ</name>
<gene>
    <name evidence="1" type="ORF">S03H2_54368</name>
</gene>
<dbReference type="AlphaFoldDB" id="X1H7F0"/>
<feature type="non-terminal residue" evidence="1">
    <location>
        <position position="1"/>
    </location>
</feature>
<proteinExistence type="predicted"/>
<protein>
    <submittedName>
        <fullName evidence="1">Uncharacterized protein</fullName>
    </submittedName>
</protein>
<sequence>PANESGTITKVYIWARNDCTSVDIGIFYNISGNNFSTRSHTTIGPVTAGSEQEFDVNLAIEAGDYIGFYEIDGELERDNSGGSGYWYKVANQIPADNYPFTDATSTGRIIHLYGTGGGVGAYYHGLKVQGEGELALCDVGSHPLRMRKGGTTYGIELVETDDPNASRIRVKTGAGIKAIRKYT</sequence>
<dbReference type="EMBL" id="BARU01034657">
    <property type="protein sequence ID" value="GAH66116.1"/>
    <property type="molecule type" value="Genomic_DNA"/>
</dbReference>
<comment type="caution">
    <text evidence="1">The sequence shown here is derived from an EMBL/GenBank/DDBJ whole genome shotgun (WGS) entry which is preliminary data.</text>
</comment>
<accession>X1H7F0</accession>